<dbReference type="AlphaFoldDB" id="A0A4P8L064"/>
<sequence>MIRLLFYILVFYVIYRLVKSRMRRWISGSEEREIQGTEAELTRDPQCGTYFLKRRGVSAVVRGETIYFCSERCRDAYLAAQTSSEGDTRK</sequence>
<protein>
    <recommendedName>
        <fullName evidence="1">TRASH domain-containing protein</fullName>
    </recommendedName>
</protein>
<feature type="domain" description="TRASH" evidence="1">
    <location>
        <begin position="44"/>
        <end position="81"/>
    </location>
</feature>
<proteinExistence type="predicted"/>
<dbReference type="KEGG" id="dax:FDQ92_00975"/>
<dbReference type="SMART" id="SM00746">
    <property type="entry name" value="TRASH"/>
    <property type="match status" value="1"/>
</dbReference>
<gene>
    <name evidence="2" type="ORF">FDQ92_00975</name>
</gene>
<reference evidence="2 3" key="1">
    <citation type="submission" date="2019-05" db="EMBL/GenBank/DDBJ databases">
        <title>The Complete Genome Sequence of the n-alkane-degrading Desulfoglaeba alkanexedens ALDC reveals multiple alkylsuccinate synthase gene clusters.</title>
        <authorList>
            <person name="Callaghan A.V."/>
            <person name="Davidova I.A."/>
            <person name="Duncan K.E."/>
            <person name="Morris B."/>
            <person name="McInerney M.J."/>
        </authorList>
    </citation>
    <scope>NUCLEOTIDE SEQUENCE [LARGE SCALE GENOMIC DNA]</scope>
    <source>
        <strain evidence="2 3">ALDC</strain>
    </source>
</reference>
<evidence type="ECO:0000259" key="1">
    <source>
        <dbReference type="SMART" id="SM00746"/>
    </source>
</evidence>
<dbReference type="OrthoDB" id="3078737at2"/>
<reference evidence="2 3" key="2">
    <citation type="submission" date="2019-05" db="EMBL/GenBank/DDBJ databases">
        <authorList>
            <person name="Suflita J.M."/>
            <person name="Marks C.R."/>
        </authorList>
    </citation>
    <scope>NUCLEOTIDE SEQUENCE [LARGE SCALE GENOMIC DNA]</scope>
    <source>
        <strain evidence="2 3">ALDC</strain>
    </source>
</reference>
<dbReference type="RefSeq" id="WP_137422863.1">
    <property type="nucleotide sequence ID" value="NZ_CP040098.1"/>
</dbReference>
<evidence type="ECO:0000313" key="2">
    <source>
        <dbReference type="EMBL" id="QCQ20893.1"/>
    </source>
</evidence>
<organism evidence="2 3">
    <name type="scientific">Desulfoglaeba alkanexedens ALDC</name>
    <dbReference type="NCBI Taxonomy" id="980445"/>
    <lineage>
        <taxon>Bacteria</taxon>
        <taxon>Pseudomonadati</taxon>
        <taxon>Thermodesulfobacteriota</taxon>
        <taxon>Syntrophobacteria</taxon>
        <taxon>Syntrophobacterales</taxon>
        <taxon>Syntrophobacteraceae</taxon>
        <taxon>Desulfoglaeba</taxon>
    </lineage>
</organism>
<accession>A0A4P8L064</accession>
<evidence type="ECO:0000313" key="3">
    <source>
        <dbReference type="Proteomes" id="UP000298602"/>
    </source>
</evidence>
<dbReference type="Proteomes" id="UP000298602">
    <property type="component" value="Chromosome"/>
</dbReference>
<dbReference type="EMBL" id="CP040098">
    <property type="protein sequence ID" value="QCQ20893.1"/>
    <property type="molecule type" value="Genomic_DNA"/>
</dbReference>
<keyword evidence="3" id="KW-1185">Reference proteome</keyword>
<dbReference type="InterPro" id="IPR011017">
    <property type="entry name" value="TRASH_dom"/>
</dbReference>
<name>A0A4P8L064_9BACT</name>